<dbReference type="HOGENOM" id="CLU_1440765_0_0_1"/>
<proteinExistence type="predicted"/>
<sequence length="188" mass="21912">MPRINANRLSHKAYSMHERCLVLMTWVLDVDLIEEHLDLFARALCHQEKRNKFEPNNLLADDYPEHWVQLDRFYHRSKEYFKTHENGQHPSEGCCLPRDPLNIRNFVTCFVTRKGFDEKHERARLRHSPMPHPDRALATSNHPSGHYSHSHIPSPGSTRLQFSAVDISPTKIPDHTDFTGIPAPTVYQ</sequence>
<reference evidence="3" key="1">
    <citation type="journal article" date="2014" name="Nat. Commun.">
        <title>Genomic adaptations of the halophilic Dead Sea filamentous fungus Eurotium rubrum.</title>
        <authorList>
            <person name="Kis-Papo T."/>
            <person name="Weig A.R."/>
            <person name="Riley R."/>
            <person name="Persoh D."/>
            <person name="Salamov A."/>
            <person name="Sun H."/>
            <person name="Lipzen A."/>
            <person name="Wasser S.P."/>
            <person name="Rambold G."/>
            <person name="Grigoriev I.V."/>
            <person name="Nevo E."/>
        </authorList>
    </citation>
    <scope>NUCLEOTIDE SEQUENCE [LARGE SCALE GENOMIC DNA]</scope>
    <source>
        <strain evidence="3">CBS 135680</strain>
    </source>
</reference>
<dbReference type="GeneID" id="63697989"/>
<dbReference type="RefSeq" id="XP_040635500.1">
    <property type="nucleotide sequence ID" value="XM_040782865.1"/>
</dbReference>
<evidence type="ECO:0000313" key="2">
    <source>
        <dbReference type="EMBL" id="EYE91810.1"/>
    </source>
</evidence>
<dbReference type="OrthoDB" id="4485631at2759"/>
<dbReference type="EMBL" id="KK088441">
    <property type="protein sequence ID" value="EYE91810.1"/>
    <property type="molecule type" value="Genomic_DNA"/>
</dbReference>
<accession>A0A017S6K9</accession>
<dbReference type="STRING" id="1388766.A0A017S6K9"/>
<evidence type="ECO:0000313" key="3">
    <source>
        <dbReference type="Proteomes" id="UP000019804"/>
    </source>
</evidence>
<evidence type="ECO:0000256" key="1">
    <source>
        <dbReference type="SAM" id="MobiDB-lite"/>
    </source>
</evidence>
<organism evidence="2 3">
    <name type="scientific">Aspergillus ruber (strain CBS 135680)</name>
    <dbReference type="NCBI Taxonomy" id="1388766"/>
    <lineage>
        <taxon>Eukaryota</taxon>
        <taxon>Fungi</taxon>
        <taxon>Dikarya</taxon>
        <taxon>Ascomycota</taxon>
        <taxon>Pezizomycotina</taxon>
        <taxon>Eurotiomycetes</taxon>
        <taxon>Eurotiomycetidae</taxon>
        <taxon>Eurotiales</taxon>
        <taxon>Aspergillaceae</taxon>
        <taxon>Aspergillus</taxon>
        <taxon>Aspergillus subgen. Aspergillus</taxon>
    </lineage>
</organism>
<feature type="region of interest" description="Disordered" evidence="1">
    <location>
        <begin position="120"/>
        <end position="159"/>
    </location>
</feature>
<dbReference type="AlphaFoldDB" id="A0A017S6K9"/>
<keyword evidence="3" id="KW-1185">Reference proteome</keyword>
<name>A0A017S6K9_ASPRC</name>
<gene>
    <name evidence="2" type="ORF">EURHEDRAFT_416082</name>
</gene>
<dbReference type="Proteomes" id="UP000019804">
    <property type="component" value="Unassembled WGS sequence"/>
</dbReference>
<protein>
    <submittedName>
        <fullName evidence="2">Uncharacterized protein</fullName>
    </submittedName>
</protein>